<name>A0A6A6M9G5_HEVBR</name>
<dbReference type="InterPro" id="IPR041118">
    <property type="entry name" value="Rx_N"/>
</dbReference>
<sequence length="246" mass="27009">MAEAVPFGIATNILTKLGSSTFKEIGATYGVKKDLQKLENTLSTIKAALLDAEQRQEKSYLVQDWIRKLKDVVYVADDVLDRFATKALKHQSTGLKIKEGENVSIVPIGIGGLGKTTLAQLVYNDTRKMSAVWALFERLTFGEDKEGVNSSLITIGREIVRRCKGVPLAVKSLACAMRTKTEVVAGTDCVIAGTDSGNILNECIISPFDIPLVLQMFQSIYLKQRAQGLSFCQITVDSPMNQHHML</sequence>
<evidence type="ECO:0000256" key="2">
    <source>
        <dbReference type="ARBA" id="ARBA00022741"/>
    </source>
</evidence>
<comment type="caution">
    <text evidence="6">The sequence shown here is derived from an EMBL/GenBank/DDBJ whole genome shotgun (WGS) entry which is preliminary data.</text>
</comment>
<keyword evidence="4" id="KW-0067">ATP-binding</keyword>
<dbReference type="AlphaFoldDB" id="A0A6A6M9G5"/>
<keyword evidence="1" id="KW-0677">Repeat</keyword>
<gene>
    <name evidence="6" type="ORF">GH714_000430</name>
</gene>
<dbReference type="InterPro" id="IPR027417">
    <property type="entry name" value="P-loop_NTPase"/>
</dbReference>
<dbReference type="PANTHER" id="PTHR36766">
    <property type="entry name" value="PLANT BROAD-SPECTRUM MILDEW RESISTANCE PROTEIN RPW8"/>
    <property type="match status" value="1"/>
</dbReference>
<keyword evidence="7" id="KW-1185">Reference proteome</keyword>
<dbReference type="GO" id="GO:0005524">
    <property type="term" value="F:ATP binding"/>
    <property type="evidence" value="ECO:0007669"/>
    <property type="project" value="UniProtKB-KW"/>
</dbReference>
<accession>A0A6A6M9G5</accession>
<evidence type="ECO:0000313" key="7">
    <source>
        <dbReference type="Proteomes" id="UP000467840"/>
    </source>
</evidence>
<keyword evidence="2" id="KW-0547">Nucleotide-binding</keyword>
<dbReference type="GO" id="GO:0006952">
    <property type="term" value="P:defense response"/>
    <property type="evidence" value="ECO:0007669"/>
    <property type="project" value="UniProtKB-KW"/>
</dbReference>
<dbReference type="CDD" id="cd14798">
    <property type="entry name" value="RX-CC_like"/>
    <property type="match status" value="1"/>
</dbReference>
<evidence type="ECO:0000256" key="3">
    <source>
        <dbReference type="ARBA" id="ARBA00022821"/>
    </source>
</evidence>
<evidence type="ECO:0000256" key="1">
    <source>
        <dbReference type="ARBA" id="ARBA00022737"/>
    </source>
</evidence>
<evidence type="ECO:0000313" key="6">
    <source>
        <dbReference type="EMBL" id="KAF2309093.1"/>
    </source>
</evidence>
<dbReference type="Gene3D" id="1.20.5.4130">
    <property type="match status" value="1"/>
</dbReference>
<dbReference type="GO" id="GO:0043531">
    <property type="term" value="F:ADP binding"/>
    <property type="evidence" value="ECO:0007669"/>
    <property type="project" value="InterPro"/>
</dbReference>
<dbReference type="Pfam" id="PF18052">
    <property type="entry name" value="Rx_N"/>
    <property type="match status" value="1"/>
</dbReference>
<protein>
    <recommendedName>
        <fullName evidence="5">Disease resistance N-terminal domain-containing protein</fullName>
    </recommendedName>
</protein>
<dbReference type="SUPFAM" id="SSF52540">
    <property type="entry name" value="P-loop containing nucleoside triphosphate hydrolases"/>
    <property type="match status" value="1"/>
</dbReference>
<evidence type="ECO:0000256" key="4">
    <source>
        <dbReference type="ARBA" id="ARBA00022840"/>
    </source>
</evidence>
<dbReference type="PANTHER" id="PTHR36766:SF40">
    <property type="entry name" value="DISEASE RESISTANCE PROTEIN RGA3"/>
    <property type="match status" value="1"/>
</dbReference>
<dbReference type="InterPro" id="IPR038005">
    <property type="entry name" value="RX-like_CC"/>
</dbReference>
<dbReference type="EMBL" id="JAAGAX010000006">
    <property type="protein sequence ID" value="KAF2309093.1"/>
    <property type="molecule type" value="Genomic_DNA"/>
</dbReference>
<dbReference type="Gene3D" id="1.10.8.430">
    <property type="entry name" value="Helical domain of apoptotic protease-activating factors"/>
    <property type="match status" value="1"/>
</dbReference>
<reference evidence="6 7" key="1">
    <citation type="journal article" date="2020" name="Mol. Plant">
        <title>The Chromosome-Based Rubber Tree Genome Provides New Insights into Spurge Genome Evolution and Rubber Biosynthesis.</title>
        <authorList>
            <person name="Liu J."/>
            <person name="Shi C."/>
            <person name="Shi C.C."/>
            <person name="Li W."/>
            <person name="Zhang Q.J."/>
            <person name="Zhang Y."/>
            <person name="Li K."/>
            <person name="Lu H.F."/>
            <person name="Shi C."/>
            <person name="Zhu S.T."/>
            <person name="Xiao Z.Y."/>
            <person name="Nan H."/>
            <person name="Yue Y."/>
            <person name="Zhu X.G."/>
            <person name="Wu Y."/>
            <person name="Hong X.N."/>
            <person name="Fan G.Y."/>
            <person name="Tong Y."/>
            <person name="Zhang D."/>
            <person name="Mao C.L."/>
            <person name="Liu Y.L."/>
            <person name="Hao S.J."/>
            <person name="Liu W.Q."/>
            <person name="Lv M.Q."/>
            <person name="Zhang H.B."/>
            <person name="Liu Y."/>
            <person name="Hu-Tang G.R."/>
            <person name="Wang J.P."/>
            <person name="Wang J.H."/>
            <person name="Sun Y.H."/>
            <person name="Ni S.B."/>
            <person name="Chen W.B."/>
            <person name="Zhang X.C."/>
            <person name="Jiao Y.N."/>
            <person name="Eichler E.E."/>
            <person name="Li G.H."/>
            <person name="Liu X."/>
            <person name="Gao L.Z."/>
        </authorList>
    </citation>
    <scope>NUCLEOTIDE SEQUENCE [LARGE SCALE GENOMIC DNA]</scope>
    <source>
        <strain evidence="7">cv. GT1</strain>
        <tissue evidence="6">Leaf</tissue>
    </source>
</reference>
<dbReference type="Proteomes" id="UP000467840">
    <property type="component" value="Chromosome 14"/>
</dbReference>
<keyword evidence="3" id="KW-0611">Plant defense</keyword>
<dbReference type="InterPro" id="IPR042197">
    <property type="entry name" value="Apaf_helical"/>
</dbReference>
<proteinExistence type="predicted"/>
<feature type="domain" description="Disease resistance N-terminal" evidence="5">
    <location>
        <begin position="12"/>
        <end position="94"/>
    </location>
</feature>
<organism evidence="6 7">
    <name type="scientific">Hevea brasiliensis</name>
    <name type="common">Para rubber tree</name>
    <name type="synonym">Siphonia brasiliensis</name>
    <dbReference type="NCBI Taxonomy" id="3981"/>
    <lineage>
        <taxon>Eukaryota</taxon>
        <taxon>Viridiplantae</taxon>
        <taxon>Streptophyta</taxon>
        <taxon>Embryophyta</taxon>
        <taxon>Tracheophyta</taxon>
        <taxon>Spermatophyta</taxon>
        <taxon>Magnoliopsida</taxon>
        <taxon>eudicotyledons</taxon>
        <taxon>Gunneridae</taxon>
        <taxon>Pentapetalae</taxon>
        <taxon>rosids</taxon>
        <taxon>fabids</taxon>
        <taxon>Malpighiales</taxon>
        <taxon>Euphorbiaceae</taxon>
        <taxon>Crotonoideae</taxon>
        <taxon>Micrandreae</taxon>
        <taxon>Hevea</taxon>
    </lineage>
</organism>
<evidence type="ECO:0000259" key="5">
    <source>
        <dbReference type="Pfam" id="PF18052"/>
    </source>
</evidence>